<proteinExistence type="predicted"/>
<gene>
    <name evidence="2" type="ORF">PVAP13_8KG101492</name>
</gene>
<organism evidence="2 3">
    <name type="scientific">Panicum virgatum</name>
    <name type="common">Blackwell switchgrass</name>
    <dbReference type="NCBI Taxonomy" id="38727"/>
    <lineage>
        <taxon>Eukaryota</taxon>
        <taxon>Viridiplantae</taxon>
        <taxon>Streptophyta</taxon>
        <taxon>Embryophyta</taxon>
        <taxon>Tracheophyta</taxon>
        <taxon>Spermatophyta</taxon>
        <taxon>Magnoliopsida</taxon>
        <taxon>Liliopsida</taxon>
        <taxon>Poales</taxon>
        <taxon>Poaceae</taxon>
        <taxon>PACMAD clade</taxon>
        <taxon>Panicoideae</taxon>
        <taxon>Panicodae</taxon>
        <taxon>Paniceae</taxon>
        <taxon>Panicinae</taxon>
        <taxon>Panicum</taxon>
        <taxon>Panicum sect. Hiantes</taxon>
    </lineage>
</organism>
<reference evidence="2" key="1">
    <citation type="submission" date="2020-05" db="EMBL/GenBank/DDBJ databases">
        <title>WGS assembly of Panicum virgatum.</title>
        <authorList>
            <person name="Lovell J.T."/>
            <person name="Jenkins J."/>
            <person name="Shu S."/>
            <person name="Juenger T.E."/>
            <person name="Schmutz J."/>
        </authorList>
    </citation>
    <scope>NUCLEOTIDE SEQUENCE</scope>
    <source>
        <strain evidence="2">AP13</strain>
    </source>
</reference>
<sequence>MMRRSRDAFEGRRAFSRPRGRRSSRHPERRGGQSQICGASPYGGGGTMLPSLAHGSDRPPRWPGGTTNPPGTHGRGYPRPRVPRQEAGLHLLLAGDSAGFSTRFTLRKRHSCAW</sequence>
<feature type="compositionally biased region" description="Basic residues" evidence="1">
    <location>
        <begin position="14"/>
        <end position="24"/>
    </location>
</feature>
<feature type="region of interest" description="Disordered" evidence="1">
    <location>
        <begin position="1"/>
        <end position="83"/>
    </location>
</feature>
<evidence type="ECO:0000256" key="1">
    <source>
        <dbReference type="SAM" id="MobiDB-lite"/>
    </source>
</evidence>
<keyword evidence="3" id="KW-1185">Reference proteome</keyword>
<accession>A0A8T0PI17</accession>
<dbReference type="AlphaFoldDB" id="A0A8T0PI17"/>
<name>A0A8T0PI17_PANVG</name>
<comment type="caution">
    <text evidence="2">The sequence shown here is derived from an EMBL/GenBank/DDBJ whole genome shotgun (WGS) entry which is preliminary data.</text>
</comment>
<feature type="compositionally biased region" description="Low complexity" evidence="1">
    <location>
        <begin position="63"/>
        <end position="72"/>
    </location>
</feature>
<evidence type="ECO:0000313" key="3">
    <source>
        <dbReference type="Proteomes" id="UP000823388"/>
    </source>
</evidence>
<dbReference type="Proteomes" id="UP000823388">
    <property type="component" value="Chromosome 8K"/>
</dbReference>
<protein>
    <submittedName>
        <fullName evidence="2">Uncharacterized protein</fullName>
    </submittedName>
</protein>
<feature type="compositionally biased region" description="Basic and acidic residues" evidence="1">
    <location>
        <begin position="1"/>
        <end position="13"/>
    </location>
</feature>
<evidence type="ECO:0000313" key="2">
    <source>
        <dbReference type="EMBL" id="KAG2560558.1"/>
    </source>
</evidence>
<dbReference type="EMBL" id="CM029051">
    <property type="protein sequence ID" value="KAG2560558.1"/>
    <property type="molecule type" value="Genomic_DNA"/>
</dbReference>